<dbReference type="AlphaFoldDB" id="A0A9W6R0D9"/>
<reference evidence="4" key="1">
    <citation type="submission" date="2023-03" db="EMBL/GenBank/DDBJ databases">
        <title>Amycolatopsis taiwanensis NBRC 103393.</title>
        <authorList>
            <person name="Ichikawa N."/>
            <person name="Sato H."/>
            <person name="Tonouchi N."/>
        </authorList>
    </citation>
    <scope>NUCLEOTIDE SEQUENCE</scope>
    <source>
        <strain evidence="4">NBRC 103393</strain>
    </source>
</reference>
<dbReference type="Pfam" id="PF02909">
    <property type="entry name" value="TetR_C_1"/>
    <property type="match status" value="1"/>
</dbReference>
<dbReference type="InterPro" id="IPR004111">
    <property type="entry name" value="Repressor_TetR_C"/>
</dbReference>
<evidence type="ECO:0000256" key="2">
    <source>
        <dbReference type="ARBA" id="ARBA00023163"/>
    </source>
</evidence>
<organism evidence="4 5">
    <name type="scientific">Amycolatopsis taiwanensis</name>
    <dbReference type="NCBI Taxonomy" id="342230"/>
    <lineage>
        <taxon>Bacteria</taxon>
        <taxon>Bacillati</taxon>
        <taxon>Actinomycetota</taxon>
        <taxon>Actinomycetes</taxon>
        <taxon>Pseudonocardiales</taxon>
        <taxon>Pseudonocardiaceae</taxon>
        <taxon>Amycolatopsis</taxon>
    </lineage>
</organism>
<dbReference type="Gene3D" id="1.10.357.10">
    <property type="entry name" value="Tetracycline Repressor, domain 2"/>
    <property type="match status" value="1"/>
</dbReference>
<feature type="domain" description="Tetracycline repressor TetR C-terminal" evidence="3">
    <location>
        <begin position="43"/>
        <end position="151"/>
    </location>
</feature>
<dbReference type="InterPro" id="IPR009057">
    <property type="entry name" value="Homeodomain-like_sf"/>
</dbReference>
<dbReference type="Proteomes" id="UP001165136">
    <property type="component" value="Unassembled WGS sequence"/>
</dbReference>
<dbReference type="EMBL" id="BSTI01000008">
    <property type="protein sequence ID" value="GLY67294.1"/>
    <property type="molecule type" value="Genomic_DNA"/>
</dbReference>
<keyword evidence="1" id="KW-0805">Transcription regulation</keyword>
<protein>
    <submittedName>
        <fullName evidence="4">TetR family transcriptional regulator</fullName>
    </submittedName>
</protein>
<evidence type="ECO:0000313" key="5">
    <source>
        <dbReference type="Proteomes" id="UP001165136"/>
    </source>
</evidence>
<dbReference type="Gene3D" id="1.10.10.60">
    <property type="entry name" value="Homeodomain-like"/>
    <property type="match status" value="1"/>
</dbReference>
<accession>A0A9W6R0D9</accession>
<dbReference type="InterPro" id="IPR036271">
    <property type="entry name" value="Tet_transcr_reg_TetR-rel_C_sf"/>
</dbReference>
<evidence type="ECO:0000313" key="4">
    <source>
        <dbReference type="EMBL" id="GLY67294.1"/>
    </source>
</evidence>
<dbReference type="SUPFAM" id="SSF48498">
    <property type="entry name" value="Tetracyclin repressor-like, C-terminal domain"/>
    <property type="match status" value="1"/>
</dbReference>
<evidence type="ECO:0000259" key="3">
    <source>
        <dbReference type="Pfam" id="PF02909"/>
    </source>
</evidence>
<comment type="caution">
    <text evidence="4">The sequence shown here is derived from an EMBL/GenBank/DDBJ whole genome shotgun (WGS) entry which is preliminary data.</text>
</comment>
<dbReference type="GO" id="GO:0045892">
    <property type="term" value="P:negative regulation of DNA-templated transcription"/>
    <property type="evidence" value="ECO:0007669"/>
    <property type="project" value="InterPro"/>
</dbReference>
<gene>
    <name evidence="4" type="ORF">Atai01_39130</name>
</gene>
<keyword evidence="5" id="KW-1185">Reference proteome</keyword>
<evidence type="ECO:0000256" key="1">
    <source>
        <dbReference type="ARBA" id="ARBA00023015"/>
    </source>
</evidence>
<sequence>MRRVAAELGVGAASLYTYVATRDDLLDLMQDAVADEYELGALTGDWLADVVAVAMQTREILLRHPWAVALVEARPSTGLRGLDVFEHVLAALADHPADDDSKLVAYGAVNAVVIAFVRSEISAHRMAARTIAQLTEAANDGRHPHIAALRLEHQGSGEENLRRTITGILTGLLPDS</sequence>
<dbReference type="SUPFAM" id="SSF46689">
    <property type="entry name" value="Homeodomain-like"/>
    <property type="match status" value="1"/>
</dbReference>
<name>A0A9W6R0D9_9PSEU</name>
<proteinExistence type="predicted"/>
<keyword evidence="2" id="KW-0804">Transcription</keyword>